<feature type="compositionally biased region" description="Polar residues" evidence="1">
    <location>
        <begin position="168"/>
        <end position="177"/>
    </location>
</feature>
<proteinExistence type="predicted"/>
<accession>A0ABQ8K215</accession>
<name>A0ABQ8K215_9APHY</name>
<evidence type="ECO:0000256" key="1">
    <source>
        <dbReference type="SAM" id="MobiDB-lite"/>
    </source>
</evidence>
<feature type="compositionally biased region" description="Basic and acidic residues" evidence="1">
    <location>
        <begin position="249"/>
        <end position="261"/>
    </location>
</feature>
<feature type="region of interest" description="Disordered" evidence="1">
    <location>
        <begin position="221"/>
        <end position="273"/>
    </location>
</feature>
<keyword evidence="3" id="KW-1185">Reference proteome</keyword>
<evidence type="ECO:0000313" key="3">
    <source>
        <dbReference type="Proteomes" id="UP000814176"/>
    </source>
</evidence>
<sequence>MPLPDNPLNESLLCKSVPVRRRAITQHAVIDVANVWAASTEGSRKPPSPNKSVDAEVKGVYSGLGIASSRGEQVAGHRPGDIGYALFGPVQTQTTRRMVLAALVYTLKVKSNPVSLGVRKVLSVVTLSFTTSSKDPVEREEGGCGCTGCNDPNSENGSSLRERVAYSQDPQKLENSSVVKVDSFTSRRGEPEANAWDEDYIRRCCVGVDCLEAAAGGVEDGTDGYEGGARGGANTGGSAPSSRELVNGGDKRGTTTHDHADVGASGKLAVSPPSVTLRRARAHGAGGNNGGGGFDDGASCIACCVIDGVWEHAGSLSARRTAETGVGVCEELEVVG</sequence>
<dbReference type="EMBL" id="JADCUA010000032">
    <property type="protein sequence ID" value="KAH9830339.1"/>
    <property type="molecule type" value="Genomic_DNA"/>
</dbReference>
<feature type="compositionally biased region" description="Polar residues" evidence="1">
    <location>
        <begin position="150"/>
        <end position="159"/>
    </location>
</feature>
<dbReference type="RefSeq" id="XP_047773661.1">
    <property type="nucleotide sequence ID" value="XM_047921866.1"/>
</dbReference>
<comment type="caution">
    <text evidence="2">The sequence shown here is derived from an EMBL/GenBank/DDBJ whole genome shotgun (WGS) entry which is preliminary data.</text>
</comment>
<protein>
    <submittedName>
        <fullName evidence="2">Uncharacterized protein</fullName>
    </submittedName>
</protein>
<evidence type="ECO:0000313" key="2">
    <source>
        <dbReference type="EMBL" id="KAH9830339.1"/>
    </source>
</evidence>
<organism evidence="2 3">
    <name type="scientific">Rhodofomes roseus</name>
    <dbReference type="NCBI Taxonomy" id="34475"/>
    <lineage>
        <taxon>Eukaryota</taxon>
        <taxon>Fungi</taxon>
        <taxon>Dikarya</taxon>
        <taxon>Basidiomycota</taxon>
        <taxon>Agaricomycotina</taxon>
        <taxon>Agaricomycetes</taxon>
        <taxon>Polyporales</taxon>
        <taxon>Rhodofomes</taxon>
    </lineage>
</organism>
<dbReference type="Proteomes" id="UP000814176">
    <property type="component" value="Unassembled WGS sequence"/>
</dbReference>
<reference evidence="2 3" key="1">
    <citation type="journal article" date="2021" name="Environ. Microbiol.">
        <title>Gene family expansions and transcriptome signatures uncover fungal adaptations to wood decay.</title>
        <authorList>
            <person name="Hage H."/>
            <person name="Miyauchi S."/>
            <person name="Viragh M."/>
            <person name="Drula E."/>
            <person name="Min B."/>
            <person name="Chaduli D."/>
            <person name="Navarro D."/>
            <person name="Favel A."/>
            <person name="Norest M."/>
            <person name="Lesage-Meessen L."/>
            <person name="Balint B."/>
            <person name="Merenyi Z."/>
            <person name="de Eugenio L."/>
            <person name="Morin E."/>
            <person name="Martinez A.T."/>
            <person name="Baldrian P."/>
            <person name="Stursova M."/>
            <person name="Martinez M.J."/>
            <person name="Novotny C."/>
            <person name="Magnuson J.K."/>
            <person name="Spatafora J.W."/>
            <person name="Maurice S."/>
            <person name="Pangilinan J."/>
            <person name="Andreopoulos W."/>
            <person name="LaButti K."/>
            <person name="Hundley H."/>
            <person name="Na H."/>
            <person name="Kuo A."/>
            <person name="Barry K."/>
            <person name="Lipzen A."/>
            <person name="Henrissat B."/>
            <person name="Riley R."/>
            <person name="Ahrendt S."/>
            <person name="Nagy L.G."/>
            <person name="Grigoriev I.V."/>
            <person name="Martin F."/>
            <person name="Rosso M.N."/>
        </authorList>
    </citation>
    <scope>NUCLEOTIDE SEQUENCE [LARGE SCALE GENOMIC DNA]</scope>
    <source>
        <strain evidence="2 3">CIRM-BRFM 1785</strain>
    </source>
</reference>
<dbReference type="GeneID" id="72002598"/>
<feature type="region of interest" description="Disordered" evidence="1">
    <location>
        <begin position="140"/>
        <end position="177"/>
    </location>
</feature>
<feature type="compositionally biased region" description="Gly residues" evidence="1">
    <location>
        <begin position="224"/>
        <end position="235"/>
    </location>
</feature>
<gene>
    <name evidence="2" type="ORF">C8Q71DRAFT_727574</name>
</gene>